<proteinExistence type="predicted"/>
<keyword evidence="1" id="KW-0472">Membrane</keyword>
<keyword evidence="1" id="KW-0812">Transmembrane</keyword>
<reference evidence="2" key="1">
    <citation type="submission" date="2020-10" db="EMBL/GenBank/DDBJ databases">
        <authorList>
            <person name="Gilroy R."/>
        </authorList>
    </citation>
    <scope>NUCLEOTIDE SEQUENCE</scope>
    <source>
        <strain evidence="2">CHK184-25365</strain>
    </source>
</reference>
<feature type="transmembrane region" description="Helical" evidence="1">
    <location>
        <begin position="6"/>
        <end position="32"/>
    </location>
</feature>
<evidence type="ECO:0000256" key="1">
    <source>
        <dbReference type="SAM" id="Phobius"/>
    </source>
</evidence>
<evidence type="ECO:0000313" key="3">
    <source>
        <dbReference type="Proteomes" id="UP000886749"/>
    </source>
</evidence>
<comment type="caution">
    <text evidence="2">The sequence shown here is derived from an EMBL/GenBank/DDBJ whole genome shotgun (WGS) entry which is preliminary data.</text>
</comment>
<gene>
    <name evidence="2" type="ORF">IAB36_01740</name>
</gene>
<evidence type="ECO:0000313" key="2">
    <source>
        <dbReference type="EMBL" id="HIR40533.1"/>
    </source>
</evidence>
<organism evidence="2 3">
    <name type="scientific">Candidatus Egerieicola pullicola</name>
    <dbReference type="NCBI Taxonomy" id="2840775"/>
    <lineage>
        <taxon>Bacteria</taxon>
        <taxon>Bacillati</taxon>
        <taxon>Bacillota</taxon>
        <taxon>Clostridia</taxon>
        <taxon>Eubacteriales</taxon>
        <taxon>Oscillospiraceae</taxon>
        <taxon>Oscillospiraceae incertae sedis</taxon>
        <taxon>Candidatus Egerieicola</taxon>
    </lineage>
</organism>
<accession>A0A9D1DC82</accession>
<sequence length="50" mass="5686">MEKFKGFWSTLAFVVGLGVLIAAGVALVYRLLDNKAYKEKWQEYDECGVQ</sequence>
<dbReference type="EMBL" id="DVGY01000043">
    <property type="protein sequence ID" value="HIR40533.1"/>
    <property type="molecule type" value="Genomic_DNA"/>
</dbReference>
<name>A0A9D1DC82_9FIRM</name>
<reference evidence="2" key="2">
    <citation type="journal article" date="2021" name="PeerJ">
        <title>Extensive microbial diversity within the chicken gut microbiome revealed by metagenomics and culture.</title>
        <authorList>
            <person name="Gilroy R."/>
            <person name="Ravi A."/>
            <person name="Getino M."/>
            <person name="Pursley I."/>
            <person name="Horton D.L."/>
            <person name="Alikhan N.F."/>
            <person name="Baker D."/>
            <person name="Gharbi K."/>
            <person name="Hall N."/>
            <person name="Watson M."/>
            <person name="Adriaenssens E.M."/>
            <person name="Foster-Nyarko E."/>
            <person name="Jarju S."/>
            <person name="Secka A."/>
            <person name="Antonio M."/>
            <person name="Oren A."/>
            <person name="Chaudhuri R.R."/>
            <person name="La Ragione R."/>
            <person name="Hildebrand F."/>
            <person name="Pallen M.J."/>
        </authorList>
    </citation>
    <scope>NUCLEOTIDE SEQUENCE</scope>
    <source>
        <strain evidence="2">CHK184-25365</strain>
    </source>
</reference>
<protein>
    <submittedName>
        <fullName evidence="2">Uncharacterized protein</fullName>
    </submittedName>
</protein>
<keyword evidence="1" id="KW-1133">Transmembrane helix</keyword>
<dbReference type="Proteomes" id="UP000886749">
    <property type="component" value="Unassembled WGS sequence"/>
</dbReference>
<dbReference type="AlphaFoldDB" id="A0A9D1DC82"/>